<dbReference type="EMBL" id="DAEQIJ010000026">
    <property type="protein sequence ID" value="HBH2621720.1"/>
    <property type="molecule type" value="Genomic_DNA"/>
</dbReference>
<proteinExistence type="predicted"/>
<reference evidence="2" key="1">
    <citation type="journal article" date="2018" name="Genome Biol.">
        <title>SKESA: strategic k-mer extension for scrupulous assemblies.</title>
        <authorList>
            <person name="Souvorov A."/>
            <person name="Agarwala R."/>
            <person name="Lipman D.J."/>
        </authorList>
    </citation>
    <scope>NUCLEOTIDE SEQUENCE</scope>
    <source>
        <strain evidence="2">Clostridioides</strain>
    </source>
</reference>
<dbReference type="AlphaFoldDB" id="A0A9P4DAQ5"/>
<name>A0A9P4DAQ5_CLODI</name>
<accession>A0A9P4DAQ5</accession>
<comment type="caution">
    <text evidence="2">The sequence shown here is derived from an EMBL/GenBank/DDBJ whole genome shotgun (WGS) entry which is preliminary data.</text>
</comment>
<keyword evidence="1" id="KW-0732">Signal</keyword>
<dbReference type="Proteomes" id="UP000879542">
    <property type="component" value="Unassembled WGS sequence"/>
</dbReference>
<evidence type="ECO:0000313" key="2">
    <source>
        <dbReference type="EMBL" id="HBH2621720.1"/>
    </source>
</evidence>
<protein>
    <submittedName>
        <fullName evidence="2">Uncharacterized protein</fullName>
    </submittedName>
</protein>
<feature type="chain" id="PRO_5041196241" evidence="1">
    <location>
        <begin position="23"/>
        <end position="152"/>
    </location>
</feature>
<gene>
    <name evidence="2" type="ORF">KRQ00_003529</name>
</gene>
<evidence type="ECO:0000313" key="3">
    <source>
        <dbReference type="Proteomes" id="UP000879542"/>
    </source>
</evidence>
<feature type="signal peptide" evidence="1">
    <location>
        <begin position="1"/>
        <end position="22"/>
    </location>
</feature>
<reference evidence="2" key="2">
    <citation type="submission" date="2021-06" db="EMBL/GenBank/DDBJ databases">
        <authorList>
            <consortium name="NCBI Pathogen Detection Project"/>
        </authorList>
    </citation>
    <scope>NUCLEOTIDE SEQUENCE</scope>
    <source>
        <strain evidence="2">Clostridioides</strain>
    </source>
</reference>
<evidence type="ECO:0000256" key="1">
    <source>
        <dbReference type="SAM" id="SignalP"/>
    </source>
</evidence>
<dbReference type="RefSeq" id="WP_003428607.1">
    <property type="nucleotide sequence ID" value="NZ_BINB01000015.1"/>
</dbReference>
<organism evidence="2 3">
    <name type="scientific">Clostridioides difficile</name>
    <name type="common">Peptoclostridium difficile</name>
    <dbReference type="NCBI Taxonomy" id="1496"/>
    <lineage>
        <taxon>Bacteria</taxon>
        <taxon>Bacillati</taxon>
        <taxon>Bacillota</taxon>
        <taxon>Clostridia</taxon>
        <taxon>Peptostreptococcales</taxon>
        <taxon>Peptostreptococcaceae</taxon>
        <taxon>Clostridioides</taxon>
    </lineage>
</organism>
<sequence>MKKTIALLLTLCAVMIPFTAFADGNDYEGTGNSQTVELIGQPNSDSPSTKSVVVPGGTANLTAMSGGQLSWRVTSTLGNILGFEGNIDVYKAGKIVSSQFVSFRLAGTTKTGVVSFKGLKKGSYIAKFKGKGVCTGGIILFSSPAEASFTIR</sequence>